<protein>
    <submittedName>
        <fullName evidence="1">RCG57594</fullName>
    </submittedName>
</protein>
<dbReference type="Proteomes" id="UP000234681">
    <property type="component" value="Chromosome 1"/>
</dbReference>
<gene>
    <name evidence="1" type="ORF">rCG_57594</name>
</gene>
<dbReference type="AlphaFoldDB" id="A6JHB9"/>
<accession>A6JHB9</accession>
<name>A6JHB9_RAT</name>
<proteinExistence type="predicted"/>
<sequence>MLEEGTLSKPPRSLLLGTDVAENQKQISQFSRKDAQAFPRYEEFMKRLV</sequence>
<evidence type="ECO:0000313" key="2">
    <source>
        <dbReference type="Proteomes" id="UP000234681"/>
    </source>
</evidence>
<evidence type="ECO:0000313" key="1">
    <source>
        <dbReference type="EMBL" id="EDL94243.1"/>
    </source>
</evidence>
<reference evidence="2" key="1">
    <citation type="submission" date="2005-09" db="EMBL/GenBank/DDBJ databases">
        <authorList>
            <person name="Mural R.J."/>
            <person name="Li P.W."/>
            <person name="Adams M.D."/>
            <person name="Amanatides P.G."/>
            <person name="Baden-Tillson H."/>
            <person name="Barnstead M."/>
            <person name="Chin S.H."/>
            <person name="Dew I."/>
            <person name="Evans C.A."/>
            <person name="Ferriera S."/>
            <person name="Flanigan M."/>
            <person name="Fosler C."/>
            <person name="Glodek A."/>
            <person name="Gu Z."/>
            <person name="Holt R.A."/>
            <person name="Jennings D."/>
            <person name="Kraft C.L."/>
            <person name="Lu F."/>
            <person name="Nguyen T."/>
            <person name="Nusskern D.R."/>
            <person name="Pfannkoch C.M."/>
            <person name="Sitter C."/>
            <person name="Sutton G.G."/>
            <person name="Venter J.C."/>
            <person name="Wang Z."/>
            <person name="Woodage T."/>
            <person name="Zheng X.H."/>
            <person name="Zhong F."/>
        </authorList>
    </citation>
    <scope>NUCLEOTIDE SEQUENCE [LARGE SCALE GENOMIC DNA]</scope>
    <source>
        <strain>BN</strain>
        <strain evidence="2">Sprague-Dawley</strain>
    </source>
</reference>
<dbReference type="EMBL" id="CH473986">
    <property type="protein sequence ID" value="EDL94243.1"/>
    <property type="molecule type" value="Genomic_DNA"/>
</dbReference>
<feature type="non-terminal residue" evidence="1">
    <location>
        <position position="49"/>
    </location>
</feature>
<organism evidence="1 2">
    <name type="scientific">Rattus norvegicus</name>
    <name type="common">Rat</name>
    <dbReference type="NCBI Taxonomy" id="10116"/>
    <lineage>
        <taxon>Eukaryota</taxon>
        <taxon>Metazoa</taxon>
        <taxon>Chordata</taxon>
        <taxon>Craniata</taxon>
        <taxon>Vertebrata</taxon>
        <taxon>Euteleostomi</taxon>
        <taxon>Mammalia</taxon>
        <taxon>Eutheria</taxon>
        <taxon>Euarchontoglires</taxon>
        <taxon>Glires</taxon>
        <taxon>Rodentia</taxon>
        <taxon>Myomorpha</taxon>
        <taxon>Muroidea</taxon>
        <taxon>Muridae</taxon>
        <taxon>Murinae</taxon>
        <taxon>Rattus</taxon>
    </lineage>
</organism>